<organism evidence="2 3">
    <name type="scientific">Anisodus acutangulus</name>
    <dbReference type="NCBI Taxonomy" id="402998"/>
    <lineage>
        <taxon>Eukaryota</taxon>
        <taxon>Viridiplantae</taxon>
        <taxon>Streptophyta</taxon>
        <taxon>Embryophyta</taxon>
        <taxon>Tracheophyta</taxon>
        <taxon>Spermatophyta</taxon>
        <taxon>Magnoliopsida</taxon>
        <taxon>eudicotyledons</taxon>
        <taxon>Gunneridae</taxon>
        <taxon>Pentapetalae</taxon>
        <taxon>asterids</taxon>
        <taxon>lamiids</taxon>
        <taxon>Solanales</taxon>
        <taxon>Solanaceae</taxon>
        <taxon>Solanoideae</taxon>
        <taxon>Hyoscyameae</taxon>
        <taxon>Anisodus</taxon>
    </lineage>
</organism>
<name>A0A9Q1MMZ5_9SOLA</name>
<dbReference type="EMBL" id="JAJAGQ010000005">
    <property type="protein sequence ID" value="KAJ8563394.1"/>
    <property type="molecule type" value="Genomic_DNA"/>
</dbReference>
<dbReference type="Proteomes" id="UP001152561">
    <property type="component" value="Unassembled WGS sequence"/>
</dbReference>
<comment type="caution">
    <text evidence="2">The sequence shown here is derived from an EMBL/GenBank/DDBJ whole genome shotgun (WGS) entry which is preliminary data.</text>
</comment>
<evidence type="ECO:0000313" key="2">
    <source>
        <dbReference type="EMBL" id="KAJ8563394.1"/>
    </source>
</evidence>
<keyword evidence="1" id="KW-0472">Membrane</keyword>
<dbReference type="AlphaFoldDB" id="A0A9Q1MMZ5"/>
<keyword evidence="3" id="KW-1185">Reference proteome</keyword>
<reference evidence="3" key="1">
    <citation type="journal article" date="2023" name="Proc. Natl. Acad. Sci. U.S.A.">
        <title>Genomic and structural basis for evolution of tropane alkaloid biosynthesis.</title>
        <authorList>
            <person name="Wanga Y.-J."/>
            <person name="Taina T."/>
            <person name="Yua J.-Y."/>
            <person name="Lia J."/>
            <person name="Xua B."/>
            <person name="Chenc J."/>
            <person name="D'Auriad J.C."/>
            <person name="Huanga J.-P."/>
            <person name="Huanga S.-X."/>
        </authorList>
    </citation>
    <scope>NUCLEOTIDE SEQUENCE [LARGE SCALE GENOMIC DNA]</scope>
    <source>
        <strain evidence="3">cv. KIB-2019</strain>
    </source>
</reference>
<keyword evidence="1" id="KW-0812">Transmembrane</keyword>
<dbReference type="OrthoDB" id="1723750at2759"/>
<keyword evidence="1" id="KW-1133">Transmembrane helix</keyword>
<evidence type="ECO:0000313" key="3">
    <source>
        <dbReference type="Proteomes" id="UP001152561"/>
    </source>
</evidence>
<feature type="transmembrane region" description="Helical" evidence="1">
    <location>
        <begin position="21"/>
        <end position="51"/>
    </location>
</feature>
<evidence type="ECO:0000256" key="1">
    <source>
        <dbReference type="SAM" id="Phobius"/>
    </source>
</evidence>
<sequence length="160" mass="17587">MLDTTLKESKLIRNMKKANKIQLSLLNFVGLLFTVVLSSVSLIYLSIGYVISDKDVHLPSPAVEIVPSKAAHPYKYAGETVDLQGIDVFKGRISVVDIIGFTGSETISSKSDGHLKSWDSSIDLVNVLKHEIRDGQLSLRGKRVLELLVAVMGFLEFSLV</sequence>
<accession>A0A9Q1MMZ5</accession>
<gene>
    <name evidence="2" type="ORF">K7X08_031846</name>
</gene>
<proteinExistence type="predicted"/>
<protein>
    <submittedName>
        <fullName evidence="2">Uncharacterized protein</fullName>
    </submittedName>
</protein>